<sequence>ETWPSLDDTFATSDCSHLSFSLSLVFGLDAEPIVSTFRSSIEAVVYESAEALAH</sequence>
<gene>
    <name evidence="1" type="ORF">KIPB_016302</name>
</gene>
<feature type="non-terminal residue" evidence="1">
    <location>
        <position position="1"/>
    </location>
</feature>
<dbReference type="EMBL" id="BDIP01009845">
    <property type="protein sequence ID" value="GIQ92498.1"/>
    <property type="molecule type" value="Genomic_DNA"/>
</dbReference>
<accession>A0A9K3DEF0</accession>
<comment type="caution">
    <text evidence="1">The sequence shown here is derived from an EMBL/GenBank/DDBJ whole genome shotgun (WGS) entry which is preliminary data.</text>
</comment>
<reference evidence="1 2" key="1">
    <citation type="journal article" date="2018" name="PLoS ONE">
        <title>The draft genome of Kipferlia bialata reveals reductive genome evolution in fornicate parasites.</title>
        <authorList>
            <person name="Tanifuji G."/>
            <person name="Takabayashi S."/>
            <person name="Kume K."/>
            <person name="Takagi M."/>
            <person name="Nakayama T."/>
            <person name="Kamikawa R."/>
            <person name="Inagaki Y."/>
            <person name="Hashimoto T."/>
        </authorList>
    </citation>
    <scope>NUCLEOTIDE SEQUENCE [LARGE SCALE GENOMIC DNA]</scope>
    <source>
        <strain evidence="1">NY0173</strain>
    </source>
</reference>
<name>A0A9K3DEF0_9EUKA</name>
<evidence type="ECO:0000313" key="2">
    <source>
        <dbReference type="Proteomes" id="UP000265618"/>
    </source>
</evidence>
<dbReference type="AlphaFoldDB" id="A0A9K3DEF0"/>
<feature type="non-terminal residue" evidence="1">
    <location>
        <position position="54"/>
    </location>
</feature>
<organism evidence="1 2">
    <name type="scientific">Kipferlia bialata</name>
    <dbReference type="NCBI Taxonomy" id="797122"/>
    <lineage>
        <taxon>Eukaryota</taxon>
        <taxon>Metamonada</taxon>
        <taxon>Carpediemonas-like organisms</taxon>
        <taxon>Kipferlia</taxon>
    </lineage>
</organism>
<evidence type="ECO:0000313" key="1">
    <source>
        <dbReference type="EMBL" id="GIQ92498.1"/>
    </source>
</evidence>
<dbReference type="Proteomes" id="UP000265618">
    <property type="component" value="Unassembled WGS sequence"/>
</dbReference>
<protein>
    <submittedName>
        <fullName evidence="1">Uncharacterized protein</fullName>
    </submittedName>
</protein>
<proteinExistence type="predicted"/>
<keyword evidence="2" id="KW-1185">Reference proteome</keyword>